<gene>
    <name evidence="9" type="ORF">A2803_01855</name>
</gene>
<dbReference type="GO" id="GO:0003677">
    <property type="term" value="F:DNA binding"/>
    <property type="evidence" value="ECO:0007669"/>
    <property type="project" value="UniProtKB-UniRule"/>
</dbReference>
<feature type="domain" description="TACO1/YebC-like N-terminal" evidence="8">
    <location>
        <begin position="5"/>
        <end position="74"/>
    </location>
</feature>
<reference evidence="9 10" key="1">
    <citation type="journal article" date="2016" name="Nat. Commun.">
        <title>Thousands of microbial genomes shed light on interconnected biogeochemical processes in an aquifer system.</title>
        <authorList>
            <person name="Anantharaman K."/>
            <person name="Brown C.T."/>
            <person name="Hug L.A."/>
            <person name="Sharon I."/>
            <person name="Castelle C.J."/>
            <person name="Probst A.J."/>
            <person name="Thomas B.C."/>
            <person name="Singh A."/>
            <person name="Wilkins M.J."/>
            <person name="Karaoz U."/>
            <person name="Brodie E.L."/>
            <person name="Williams K.H."/>
            <person name="Hubbard S.S."/>
            <person name="Banfield J.F."/>
        </authorList>
    </citation>
    <scope>NUCLEOTIDE SEQUENCE [LARGE SCALE GENOMIC DNA]</scope>
</reference>
<dbReference type="InterPro" id="IPR026564">
    <property type="entry name" value="Transcrip_reg_TACO1-like_dom3"/>
</dbReference>
<dbReference type="AlphaFoldDB" id="A0A1F7YWA7"/>
<evidence type="ECO:0000256" key="5">
    <source>
        <dbReference type="ARBA" id="ARBA00023163"/>
    </source>
</evidence>
<comment type="subcellular location">
    <subcellularLocation>
        <location evidence="6">Cytoplasm</location>
    </subcellularLocation>
</comment>
<keyword evidence="3 6" id="KW-0805">Transcription regulation</keyword>
<dbReference type="Pfam" id="PF01709">
    <property type="entry name" value="Transcrip_reg"/>
    <property type="match status" value="1"/>
</dbReference>
<dbReference type="PANTHER" id="PTHR12532:SF6">
    <property type="entry name" value="TRANSCRIPTIONAL REGULATORY PROTEIN YEBC-RELATED"/>
    <property type="match status" value="1"/>
</dbReference>
<dbReference type="InterPro" id="IPR017856">
    <property type="entry name" value="Integrase-like_N"/>
</dbReference>
<protein>
    <recommendedName>
        <fullName evidence="6">Probable transcriptional regulatory protein A2803_01855</fullName>
    </recommendedName>
</protein>
<dbReference type="EMBL" id="MGGP01000029">
    <property type="protein sequence ID" value="OGM31199.1"/>
    <property type="molecule type" value="Genomic_DNA"/>
</dbReference>
<evidence type="ECO:0000256" key="6">
    <source>
        <dbReference type="HAMAP-Rule" id="MF_00693"/>
    </source>
</evidence>
<comment type="caution">
    <text evidence="9">The sequence shown here is derived from an EMBL/GenBank/DDBJ whole genome shotgun (WGS) entry which is preliminary data.</text>
</comment>
<dbReference type="HAMAP" id="MF_00693">
    <property type="entry name" value="Transcrip_reg_TACO1"/>
    <property type="match status" value="1"/>
</dbReference>
<dbReference type="FunFam" id="1.10.10.200:FF:000002">
    <property type="entry name" value="Probable transcriptional regulatory protein CLM62_37755"/>
    <property type="match status" value="1"/>
</dbReference>
<keyword evidence="2 6" id="KW-0963">Cytoplasm</keyword>
<dbReference type="Gene3D" id="3.30.70.980">
    <property type="match status" value="2"/>
</dbReference>
<dbReference type="Pfam" id="PF20772">
    <property type="entry name" value="TACO1_YebC_N"/>
    <property type="match status" value="1"/>
</dbReference>
<dbReference type="GO" id="GO:0006355">
    <property type="term" value="P:regulation of DNA-templated transcription"/>
    <property type="evidence" value="ECO:0007669"/>
    <property type="project" value="UniProtKB-UniRule"/>
</dbReference>
<dbReference type="GO" id="GO:0005829">
    <property type="term" value="C:cytosol"/>
    <property type="evidence" value="ECO:0007669"/>
    <property type="project" value="TreeGrafter"/>
</dbReference>
<accession>A0A1F7YWA7</accession>
<evidence type="ECO:0000259" key="8">
    <source>
        <dbReference type="Pfam" id="PF20772"/>
    </source>
</evidence>
<evidence type="ECO:0000256" key="4">
    <source>
        <dbReference type="ARBA" id="ARBA00023125"/>
    </source>
</evidence>
<dbReference type="PANTHER" id="PTHR12532">
    <property type="entry name" value="TRANSLATIONAL ACTIVATOR OF CYTOCHROME C OXIDASE 1"/>
    <property type="match status" value="1"/>
</dbReference>
<evidence type="ECO:0000259" key="7">
    <source>
        <dbReference type="Pfam" id="PF01709"/>
    </source>
</evidence>
<name>A0A1F7YWA7_9BACT</name>
<dbReference type="InterPro" id="IPR029072">
    <property type="entry name" value="YebC-like"/>
</dbReference>
<evidence type="ECO:0000256" key="1">
    <source>
        <dbReference type="ARBA" id="ARBA00008724"/>
    </source>
</evidence>
<evidence type="ECO:0000313" key="10">
    <source>
        <dbReference type="Proteomes" id="UP000178870"/>
    </source>
</evidence>
<evidence type="ECO:0000256" key="3">
    <source>
        <dbReference type="ARBA" id="ARBA00023015"/>
    </source>
</evidence>
<dbReference type="InterPro" id="IPR002876">
    <property type="entry name" value="Transcrip_reg_TACO1-like"/>
</dbReference>
<dbReference type="Proteomes" id="UP000178870">
    <property type="component" value="Unassembled WGS sequence"/>
</dbReference>
<keyword evidence="4 6" id="KW-0238">DNA-binding</keyword>
<feature type="domain" description="TACO1/YebC-like second and third" evidence="7">
    <location>
        <begin position="79"/>
        <end position="233"/>
    </location>
</feature>
<dbReference type="NCBIfam" id="NF001030">
    <property type="entry name" value="PRK00110.1"/>
    <property type="match status" value="1"/>
</dbReference>
<organism evidence="9 10">
    <name type="scientific">Candidatus Woesebacteria bacterium RIFCSPHIGHO2_01_FULL_44_21</name>
    <dbReference type="NCBI Taxonomy" id="1802503"/>
    <lineage>
        <taxon>Bacteria</taxon>
        <taxon>Candidatus Woeseibacteriota</taxon>
    </lineage>
</organism>
<dbReference type="SUPFAM" id="SSF75625">
    <property type="entry name" value="YebC-like"/>
    <property type="match status" value="1"/>
</dbReference>
<dbReference type="NCBIfam" id="NF009044">
    <property type="entry name" value="PRK12378.1"/>
    <property type="match status" value="1"/>
</dbReference>
<comment type="similarity">
    <text evidence="1 6">Belongs to the TACO1 family.</text>
</comment>
<proteinExistence type="inferred from homology"/>
<dbReference type="InterPro" id="IPR048300">
    <property type="entry name" value="TACO1_YebC-like_2nd/3rd_dom"/>
</dbReference>
<dbReference type="Gene3D" id="1.10.10.200">
    <property type="match status" value="1"/>
</dbReference>
<dbReference type="NCBIfam" id="TIGR01033">
    <property type="entry name" value="YebC/PmpR family DNA-binding transcriptional regulator"/>
    <property type="match status" value="1"/>
</dbReference>
<evidence type="ECO:0000256" key="2">
    <source>
        <dbReference type="ARBA" id="ARBA00022490"/>
    </source>
</evidence>
<sequence length="236" mass="25695">MSGHSKWSTIKRAKAVNDNARGKVFSKLVRGITMAVKTGGPDPVSNYRLRVAIEAARAENMPKETIERAISRSEEGSALEEIVYEGFGPNGVGLLVYITTDNRNRTAQEIKNAFEKGGGSLGSPGSVSFNFESKGYLLVEKSVDISTQMLSLIDLGVEDMEEAGEGIEAYTNSHELFSVKEKVEKAGFKVLAAELIQKPKSQVPVDKKVEDKLLELISSLESHDDVQKVFDNAAIS</sequence>
<evidence type="ECO:0000313" key="9">
    <source>
        <dbReference type="EMBL" id="OGM31199.1"/>
    </source>
</evidence>
<keyword evidence="5 6" id="KW-0804">Transcription</keyword>
<dbReference type="InterPro" id="IPR049083">
    <property type="entry name" value="TACO1_YebC_N"/>
</dbReference>